<feature type="compositionally biased region" description="Low complexity" evidence="1">
    <location>
        <begin position="59"/>
        <end position="70"/>
    </location>
</feature>
<dbReference type="GO" id="GO:0031151">
    <property type="term" value="F:histone H3K79 methyltransferase activity"/>
    <property type="evidence" value="ECO:0007669"/>
    <property type="project" value="InterPro"/>
</dbReference>
<gene>
    <name evidence="3" type="ORF">DBRI00130_LOCUS574</name>
</gene>
<dbReference type="SUPFAM" id="SSF53335">
    <property type="entry name" value="S-adenosyl-L-methionine-dependent methyltransferases"/>
    <property type="match status" value="1"/>
</dbReference>
<feature type="compositionally biased region" description="Polar residues" evidence="1">
    <location>
        <begin position="1"/>
        <end position="21"/>
    </location>
</feature>
<accession>A0A7S4QC13</accession>
<feature type="region of interest" description="Disordered" evidence="1">
    <location>
        <begin position="1"/>
        <end position="167"/>
    </location>
</feature>
<dbReference type="Gene3D" id="3.40.50.150">
    <property type="entry name" value="Vaccinia Virus protein VP39"/>
    <property type="match status" value="1"/>
</dbReference>
<organism evidence="3">
    <name type="scientific">Ditylum brightwellii</name>
    <dbReference type="NCBI Taxonomy" id="49249"/>
    <lineage>
        <taxon>Eukaryota</taxon>
        <taxon>Sar</taxon>
        <taxon>Stramenopiles</taxon>
        <taxon>Ochrophyta</taxon>
        <taxon>Bacillariophyta</taxon>
        <taxon>Mediophyceae</taxon>
        <taxon>Lithodesmiophycidae</taxon>
        <taxon>Lithodesmiales</taxon>
        <taxon>Lithodesmiaceae</taxon>
        <taxon>Ditylum</taxon>
    </lineage>
</organism>
<dbReference type="InterPro" id="IPR025789">
    <property type="entry name" value="DOT1_dom"/>
</dbReference>
<evidence type="ECO:0000256" key="1">
    <source>
        <dbReference type="SAM" id="MobiDB-lite"/>
    </source>
</evidence>
<proteinExistence type="predicted"/>
<dbReference type="EMBL" id="HBNS01000723">
    <property type="protein sequence ID" value="CAE4578929.1"/>
    <property type="molecule type" value="Transcribed_RNA"/>
</dbReference>
<dbReference type="Pfam" id="PF08123">
    <property type="entry name" value="DOT1"/>
    <property type="match status" value="1"/>
</dbReference>
<dbReference type="InterPro" id="IPR029063">
    <property type="entry name" value="SAM-dependent_MTases_sf"/>
</dbReference>
<evidence type="ECO:0000313" key="3">
    <source>
        <dbReference type="EMBL" id="CAE4578929.1"/>
    </source>
</evidence>
<feature type="compositionally biased region" description="Low complexity" evidence="1">
    <location>
        <begin position="135"/>
        <end position="154"/>
    </location>
</feature>
<reference evidence="3" key="1">
    <citation type="submission" date="2021-01" db="EMBL/GenBank/DDBJ databases">
        <authorList>
            <person name="Corre E."/>
            <person name="Pelletier E."/>
            <person name="Niang G."/>
            <person name="Scheremetjew M."/>
            <person name="Finn R."/>
            <person name="Kale V."/>
            <person name="Holt S."/>
            <person name="Cochrane G."/>
            <person name="Meng A."/>
            <person name="Brown T."/>
            <person name="Cohen L."/>
        </authorList>
    </citation>
    <scope>NUCLEOTIDE SEQUENCE</scope>
    <source>
        <strain evidence="3">GSO104</strain>
    </source>
</reference>
<protein>
    <recommendedName>
        <fullName evidence="2">DOT1 domain-containing protein</fullName>
    </recommendedName>
</protein>
<feature type="domain" description="DOT1" evidence="2">
    <location>
        <begin position="208"/>
        <end position="267"/>
    </location>
</feature>
<name>A0A7S4QC13_9STRA</name>
<sequence>MPTTRTRTSARLSGEQPTTVESGKRRARQIAVIEIDDDFDTSVNPASPDSPSKKQCTDASAARIRSASARFGDIAAENSGRSRPPLATITSFPPMTNGGLSKHSANIITPPLETQESKEPNPNARTPSKARRSLMMSAPAVVSDSSSPNTSSGSSDEENVTEKPIAKKRNAFGHTAVNAITYPANVKRVYQVVNRQTGSIGGNGHGGAIYGELTVGSMQKMVNMMKVHTGLDENSRFIDVGCGLGKPNMHVAQDPGVQFSYGIEMEHVRWLLGMSNLDQVLREAQRQDRGGSVLDVSGNSIIGHRCTLAHGDITEAQFFDPFTHVYMFDIGFPPRLFYQLADMFNRSSSPYLICYHGPKLMVERYGFDIELIIQLSTSMHGSSEGHMGYIYRRVQRRRRSTGKGSRKLICPTGGAGLPSDVPCDPLFAEPWRETRQSLDEHAELVRERVTSSFESCRKNRTRSSRRALNN</sequence>
<feature type="compositionally biased region" description="Polar residues" evidence="1">
    <location>
        <begin position="41"/>
        <end position="50"/>
    </location>
</feature>
<dbReference type="AlphaFoldDB" id="A0A7S4QC13"/>
<evidence type="ECO:0000259" key="2">
    <source>
        <dbReference type="Pfam" id="PF08123"/>
    </source>
</evidence>